<reference evidence="1" key="3">
    <citation type="submission" date="2025-09" db="UniProtKB">
        <authorList>
            <consortium name="Ensembl"/>
        </authorList>
    </citation>
    <scope>IDENTIFICATION</scope>
</reference>
<reference evidence="1" key="2">
    <citation type="submission" date="2025-08" db="UniProtKB">
        <authorList>
            <consortium name="Ensembl"/>
        </authorList>
    </citation>
    <scope>IDENTIFICATION</scope>
</reference>
<name>A0A671YXN5_SPAAU</name>
<dbReference type="OMA" id="WVNHGHE"/>
<reference evidence="1" key="1">
    <citation type="submission" date="2021-04" db="EMBL/GenBank/DDBJ databases">
        <authorList>
            <consortium name="Wellcome Sanger Institute Data Sharing"/>
        </authorList>
    </citation>
    <scope>NUCLEOTIDE SEQUENCE [LARGE SCALE GENOMIC DNA]</scope>
</reference>
<keyword evidence="2" id="KW-1185">Reference proteome</keyword>
<accession>A0A671YXN5</accession>
<dbReference type="InParanoid" id="A0A671YXN5"/>
<sequence>MSAFFRAGESFTPQREKRNTYLDSGAPAFADSVGHGSTRRVDHGHEADEAQVLSGEVHLLSVESKAFWELVIGQVEMAETCVRQEEKMLDIFFSP</sequence>
<dbReference type="Ensembl" id="ENSSAUT00010071014.1">
    <property type="protein sequence ID" value="ENSSAUP00010067845.1"/>
    <property type="gene ID" value="ENSSAUG00010026956.1"/>
</dbReference>
<proteinExistence type="predicted"/>
<dbReference type="GeneTree" id="ENSGT01100000263585"/>
<organism evidence="1 2">
    <name type="scientific">Sparus aurata</name>
    <name type="common">Gilthead sea bream</name>
    <dbReference type="NCBI Taxonomy" id="8175"/>
    <lineage>
        <taxon>Eukaryota</taxon>
        <taxon>Metazoa</taxon>
        <taxon>Chordata</taxon>
        <taxon>Craniata</taxon>
        <taxon>Vertebrata</taxon>
        <taxon>Euteleostomi</taxon>
        <taxon>Actinopterygii</taxon>
        <taxon>Neopterygii</taxon>
        <taxon>Teleostei</taxon>
        <taxon>Neoteleostei</taxon>
        <taxon>Acanthomorphata</taxon>
        <taxon>Eupercaria</taxon>
        <taxon>Spariformes</taxon>
        <taxon>Sparidae</taxon>
        <taxon>Sparus</taxon>
    </lineage>
</organism>
<evidence type="ECO:0000313" key="1">
    <source>
        <dbReference type="Ensembl" id="ENSSAUP00010067845.1"/>
    </source>
</evidence>
<dbReference type="Proteomes" id="UP000472265">
    <property type="component" value="Chromosome 24"/>
</dbReference>
<evidence type="ECO:0000313" key="2">
    <source>
        <dbReference type="Proteomes" id="UP000472265"/>
    </source>
</evidence>
<protein>
    <submittedName>
        <fullName evidence="1">Uncharacterized protein</fullName>
    </submittedName>
</protein>
<dbReference type="AlphaFoldDB" id="A0A671YXN5"/>